<dbReference type="InParanoid" id="A8XU03"/>
<name>A8XU03_CAEBR</name>
<reference evidence="2 3" key="1">
    <citation type="journal article" date="2003" name="PLoS Biol.">
        <title>The genome sequence of Caenorhabditis briggsae: a platform for comparative genomics.</title>
        <authorList>
            <person name="Stein L.D."/>
            <person name="Bao Z."/>
            <person name="Blasiar D."/>
            <person name="Blumenthal T."/>
            <person name="Brent M.R."/>
            <person name="Chen N."/>
            <person name="Chinwalla A."/>
            <person name="Clarke L."/>
            <person name="Clee C."/>
            <person name="Coghlan A."/>
            <person name="Coulson A."/>
            <person name="D'Eustachio P."/>
            <person name="Fitch D.H."/>
            <person name="Fulton L.A."/>
            <person name="Fulton R.E."/>
            <person name="Griffiths-Jones S."/>
            <person name="Harris T.W."/>
            <person name="Hillier L.W."/>
            <person name="Kamath R."/>
            <person name="Kuwabara P.E."/>
            <person name="Mardis E.R."/>
            <person name="Marra M.A."/>
            <person name="Miner T.L."/>
            <person name="Minx P."/>
            <person name="Mullikin J.C."/>
            <person name="Plumb R.W."/>
            <person name="Rogers J."/>
            <person name="Schein J.E."/>
            <person name="Sohrmann M."/>
            <person name="Spieth J."/>
            <person name="Stajich J.E."/>
            <person name="Wei C."/>
            <person name="Willey D."/>
            <person name="Wilson R.K."/>
            <person name="Durbin R."/>
            <person name="Waterston R.H."/>
        </authorList>
    </citation>
    <scope>NUCLEOTIDE SEQUENCE [LARGE SCALE GENOMIC DNA]</scope>
    <source>
        <strain evidence="2 3">AF16</strain>
    </source>
</reference>
<dbReference type="AlphaFoldDB" id="A8XU03"/>
<dbReference type="Proteomes" id="UP000008549">
    <property type="component" value="Unassembled WGS sequence"/>
</dbReference>
<evidence type="ECO:0000313" key="3">
    <source>
        <dbReference type="Proteomes" id="UP000008549"/>
    </source>
</evidence>
<sequence>MKLKSSSSFSQPAKREQLSPEKSRHRSRTSNIFLEDSGIPMKHRAPEPLENIQNTLKIQNTSRKISEFSLQKYPDSQIHLNFVKKKMPCTCTLSSIISVSVRNIKKMSKCQFLIFNICCSFNHFECENNSNFSVKTKKISKTSEKKLYQIILPPFIRNNVCKTENSRLHFKWKFLDQQMELSAIKKFPR</sequence>
<proteinExistence type="predicted"/>
<dbReference type="RefSeq" id="XP_045096563.1">
    <property type="nucleotide sequence ID" value="XM_045244903.1"/>
</dbReference>
<dbReference type="KEGG" id="cbr:CBG_18731"/>
<feature type="compositionally biased region" description="Basic and acidic residues" evidence="1">
    <location>
        <begin position="13"/>
        <end position="22"/>
    </location>
</feature>
<evidence type="ECO:0000256" key="1">
    <source>
        <dbReference type="SAM" id="MobiDB-lite"/>
    </source>
</evidence>
<dbReference type="CTD" id="68916557"/>
<accession>A8XU03</accession>
<gene>
    <name evidence="2" type="ORF">CBG18731</name>
    <name evidence="2" type="ORF">CBG_18731</name>
</gene>
<keyword evidence="3" id="KW-1185">Reference proteome</keyword>
<reference evidence="2 3" key="2">
    <citation type="journal article" date="2011" name="PLoS Genet.">
        <title>Caenorhabditis briggsae recombinant inbred line genotypes reveal inter-strain incompatibility and the evolution of recombination.</title>
        <authorList>
            <person name="Ross J.A."/>
            <person name="Koboldt D.C."/>
            <person name="Staisch J.E."/>
            <person name="Chamberlin H.M."/>
            <person name="Gupta B.P."/>
            <person name="Miller R.D."/>
            <person name="Baird S.E."/>
            <person name="Haag E.S."/>
        </authorList>
    </citation>
    <scope>NUCLEOTIDE SEQUENCE [LARGE SCALE GENOMIC DNA]</scope>
    <source>
        <strain evidence="2 3">AF16</strain>
    </source>
</reference>
<feature type="region of interest" description="Disordered" evidence="1">
    <location>
        <begin position="1"/>
        <end position="30"/>
    </location>
</feature>
<evidence type="ECO:0000313" key="2">
    <source>
        <dbReference type="EMBL" id="CAP36130.2"/>
    </source>
</evidence>
<feature type="compositionally biased region" description="Polar residues" evidence="1">
    <location>
        <begin position="1"/>
        <end position="11"/>
    </location>
</feature>
<dbReference type="GeneID" id="68916557"/>
<protein>
    <submittedName>
        <fullName evidence="2">Protein CBG18731</fullName>
    </submittedName>
</protein>
<dbReference type="HOGENOM" id="CLU_1435633_0_0_1"/>
<dbReference type="EMBL" id="HE601212">
    <property type="protein sequence ID" value="CAP36130.2"/>
    <property type="molecule type" value="Genomic_DNA"/>
</dbReference>
<organism evidence="2 3">
    <name type="scientific">Caenorhabditis briggsae</name>
    <dbReference type="NCBI Taxonomy" id="6238"/>
    <lineage>
        <taxon>Eukaryota</taxon>
        <taxon>Metazoa</taxon>
        <taxon>Ecdysozoa</taxon>
        <taxon>Nematoda</taxon>
        <taxon>Chromadorea</taxon>
        <taxon>Rhabditida</taxon>
        <taxon>Rhabditina</taxon>
        <taxon>Rhabditomorpha</taxon>
        <taxon>Rhabditoidea</taxon>
        <taxon>Rhabditidae</taxon>
        <taxon>Peloderinae</taxon>
        <taxon>Caenorhabditis</taxon>
    </lineage>
</organism>